<accession>A0A3E1RCN0</accession>
<dbReference type="OrthoDB" id="5828847at2"/>
<dbReference type="Gene3D" id="1.10.10.1130">
    <property type="entry name" value="Uncharacterised protein PF10982, DUF2789"/>
    <property type="match status" value="1"/>
</dbReference>
<organism evidence="1 2">
    <name type="scientific">Rhodoferax lacus</name>
    <dbReference type="NCBI Taxonomy" id="2184758"/>
    <lineage>
        <taxon>Bacteria</taxon>
        <taxon>Pseudomonadati</taxon>
        <taxon>Pseudomonadota</taxon>
        <taxon>Betaproteobacteria</taxon>
        <taxon>Burkholderiales</taxon>
        <taxon>Comamonadaceae</taxon>
        <taxon>Rhodoferax</taxon>
    </lineage>
</organism>
<evidence type="ECO:0000313" key="2">
    <source>
        <dbReference type="Proteomes" id="UP000260665"/>
    </source>
</evidence>
<reference evidence="1 2" key="1">
    <citation type="submission" date="2018-05" db="EMBL/GenBank/DDBJ databases">
        <title>Rhodoferax soyangensis sp.nov., isolated from an oligotrophic freshwater lake.</title>
        <authorList>
            <person name="Park M."/>
        </authorList>
    </citation>
    <scope>NUCLEOTIDE SEQUENCE [LARGE SCALE GENOMIC DNA]</scope>
    <source>
        <strain evidence="1 2">IMCC26218</strain>
    </source>
</reference>
<sequence length="95" mass="10044">MELIAPDMTSLFAQLGEPNDAASIARFMELNGHMRGHTKLHEAAFWSPSQAAFLRDAIALDANWAPVVDALNAGLHEAAQAAGLQQAGQPATPPL</sequence>
<name>A0A3E1RCN0_9BURK</name>
<dbReference type="Proteomes" id="UP000260665">
    <property type="component" value="Unassembled WGS sequence"/>
</dbReference>
<dbReference type="RefSeq" id="WP_117176000.1">
    <property type="nucleotide sequence ID" value="NZ_QFZK01000004.1"/>
</dbReference>
<gene>
    <name evidence="1" type="ORF">DIC66_08230</name>
</gene>
<keyword evidence="2" id="KW-1185">Reference proteome</keyword>
<dbReference type="InterPro" id="IPR021250">
    <property type="entry name" value="DUF2789"/>
</dbReference>
<dbReference type="EMBL" id="QFZK01000004">
    <property type="protein sequence ID" value="RFO97124.1"/>
    <property type="molecule type" value="Genomic_DNA"/>
</dbReference>
<dbReference type="AlphaFoldDB" id="A0A3E1RCN0"/>
<dbReference type="Pfam" id="PF10982">
    <property type="entry name" value="DUF2789"/>
    <property type="match status" value="1"/>
</dbReference>
<protein>
    <submittedName>
        <fullName evidence="1">DUF2789 domain-containing protein</fullName>
    </submittedName>
</protein>
<comment type="caution">
    <text evidence="1">The sequence shown here is derived from an EMBL/GenBank/DDBJ whole genome shotgun (WGS) entry which is preliminary data.</text>
</comment>
<evidence type="ECO:0000313" key="1">
    <source>
        <dbReference type="EMBL" id="RFO97124.1"/>
    </source>
</evidence>
<dbReference type="InterPro" id="IPR038086">
    <property type="entry name" value="DUF2789_sf"/>
</dbReference>
<proteinExistence type="predicted"/>